<protein>
    <submittedName>
        <fullName evidence="2">Uncharacterized protein</fullName>
    </submittedName>
</protein>
<organism evidence="2 3">
    <name type="scientific">Armillaria ostoyae</name>
    <name type="common">Armillaria root rot fungus</name>
    <dbReference type="NCBI Taxonomy" id="47428"/>
    <lineage>
        <taxon>Eukaryota</taxon>
        <taxon>Fungi</taxon>
        <taxon>Dikarya</taxon>
        <taxon>Basidiomycota</taxon>
        <taxon>Agaricomycotina</taxon>
        <taxon>Agaricomycetes</taxon>
        <taxon>Agaricomycetidae</taxon>
        <taxon>Agaricales</taxon>
        <taxon>Marasmiineae</taxon>
        <taxon>Physalacriaceae</taxon>
        <taxon>Armillaria</taxon>
    </lineage>
</organism>
<evidence type="ECO:0000256" key="1">
    <source>
        <dbReference type="SAM" id="MobiDB-lite"/>
    </source>
</evidence>
<accession>A0A284S6A2</accession>
<reference evidence="3" key="1">
    <citation type="journal article" date="2017" name="Nat. Ecol. Evol.">
        <title>Genome expansion and lineage-specific genetic innovations in the forest pathogenic fungi Armillaria.</title>
        <authorList>
            <person name="Sipos G."/>
            <person name="Prasanna A.N."/>
            <person name="Walter M.C."/>
            <person name="O'Connor E."/>
            <person name="Balint B."/>
            <person name="Krizsan K."/>
            <person name="Kiss B."/>
            <person name="Hess J."/>
            <person name="Varga T."/>
            <person name="Slot J."/>
            <person name="Riley R."/>
            <person name="Boka B."/>
            <person name="Rigling D."/>
            <person name="Barry K."/>
            <person name="Lee J."/>
            <person name="Mihaltcheva S."/>
            <person name="LaButti K."/>
            <person name="Lipzen A."/>
            <person name="Waldron R."/>
            <person name="Moloney N.M."/>
            <person name="Sperisen C."/>
            <person name="Kredics L."/>
            <person name="Vagvoelgyi C."/>
            <person name="Patrignani A."/>
            <person name="Fitzpatrick D."/>
            <person name="Nagy I."/>
            <person name="Doyle S."/>
            <person name="Anderson J.B."/>
            <person name="Grigoriev I.V."/>
            <person name="Gueldener U."/>
            <person name="Muensterkoetter M."/>
            <person name="Nagy L.G."/>
        </authorList>
    </citation>
    <scope>NUCLEOTIDE SEQUENCE [LARGE SCALE GENOMIC DNA]</scope>
    <source>
        <strain evidence="3">C18/9</strain>
    </source>
</reference>
<dbReference type="AlphaFoldDB" id="A0A284S6A2"/>
<keyword evidence="3" id="KW-1185">Reference proteome</keyword>
<dbReference type="OrthoDB" id="2885139at2759"/>
<dbReference type="EMBL" id="FUEG01000035">
    <property type="protein sequence ID" value="SJL16521.1"/>
    <property type="molecule type" value="Genomic_DNA"/>
</dbReference>
<feature type="compositionally biased region" description="Polar residues" evidence="1">
    <location>
        <begin position="110"/>
        <end position="124"/>
    </location>
</feature>
<sequence>MIPNRQDLAFDQQFSFGFSWSTKSECAPIERESTRCPKMTVRLCSNNRLSFTTTTIIITHKLPQTTRLSAMIYTLQINIALRRAFKDRYQKRETKAKASLKGEPVQSSVSIVTGKTTAATTNRPNQEKKEPNTGRAPSTEKGYRHGWNQEILATLRYATSTFRMGL</sequence>
<evidence type="ECO:0000313" key="3">
    <source>
        <dbReference type="Proteomes" id="UP000219338"/>
    </source>
</evidence>
<proteinExistence type="predicted"/>
<name>A0A284S6A2_ARMOS</name>
<evidence type="ECO:0000313" key="2">
    <source>
        <dbReference type="EMBL" id="SJL16521.1"/>
    </source>
</evidence>
<feature type="region of interest" description="Disordered" evidence="1">
    <location>
        <begin position="110"/>
        <end position="143"/>
    </location>
</feature>
<gene>
    <name evidence="2" type="ORF">ARMOST_20047</name>
</gene>
<dbReference type="Proteomes" id="UP000219338">
    <property type="component" value="Unassembled WGS sequence"/>
</dbReference>